<dbReference type="Proteomes" id="UP000005239">
    <property type="component" value="Unassembled WGS sequence"/>
</dbReference>
<evidence type="ECO:0000313" key="1">
    <source>
        <dbReference type="EnsemblMetazoa" id="PPA39654.1"/>
    </source>
</evidence>
<dbReference type="SUPFAM" id="SSF81383">
    <property type="entry name" value="F-box domain"/>
    <property type="match status" value="1"/>
</dbReference>
<reference evidence="1" key="2">
    <citation type="submission" date="2022-06" db="UniProtKB">
        <authorList>
            <consortium name="EnsemblMetazoa"/>
        </authorList>
    </citation>
    <scope>IDENTIFICATION</scope>
    <source>
        <strain evidence="1">PS312</strain>
    </source>
</reference>
<protein>
    <submittedName>
        <fullName evidence="1">F-box domain-containing protein</fullName>
    </submittedName>
</protein>
<evidence type="ECO:0000313" key="2">
    <source>
        <dbReference type="Proteomes" id="UP000005239"/>
    </source>
</evidence>
<organism evidence="1 2">
    <name type="scientific">Pristionchus pacificus</name>
    <name type="common">Parasitic nematode worm</name>
    <dbReference type="NCBI Taxonomy" id="54126"/>
    <lineage>
        <taxon>Eukaryota</taxon>
        <taxon>Metazoa</taxon>
        <taxon>Ecdysozoa</taxon>
        <taxon>Nematoda</taxon>
        <taxon>Chromadorea</taxon>
        <taxon>Rhabditida</taxon>
        <taxon>Rhabditina</taxon>
        <taxon>Diplogasteromorpha</taxon>
        <taxon>Diplogasteroidea</taxon>
        <taxon>Neodiplogasteridae</taxon>
        <taxon>Pristionchus</taxon>
    </lineage>
</organism>
<gene>
    <name evidence="1" type="primary">WBGene00278023</name>
</gene>
<reference evidence="2" key="1">
    <citation type="journal article" date="2008" name="Nat. Genet.">
        <title>The Pristionchus pacificus genome provides a unique perspective on nematode lifestyle and parasitism.</title>
        <authorList>
            <person name="Dieterich C."/>
            <person name="Clifton S.W."/>
            <person name="Schuster L.N."/>
            <person name="Chinwalla A."/>
            <person name="Delehaunty K."/>
            <person name="Dinkelacker I."/>
            <person name="Fulton L."/>
            <person name="Fulton R."/>
            <person name="Godfrey J."/>
            <person name="Minx P."/>
            <person name="Mitreva M."/>
            <person name="Roeseler W."/>
            <person name="Tian H."/>
            <person name="Witte H."/>
            <person name="Yang S.P."/>
            <person name="Wilson R.K."/>
            <person name="Sommer R.J."/>
        </authorList>
    </citation>
    <scope>NUCLEOTIDE SEQUENCE [LARGE SCALE GENOMIC DNA]</scope>
    <source>
        <strain evidence="2">PS312</strain>
    </source>
</reference>
<dbReference type="EnsemblMetazoa" id="PPA39654.1">
    <property type="protein sequence ID" value="PPA39654.1"/>
    <property type="gene ID" value="WBGene00278023"/>
</dbReference>
<dbReference type="Pfam" id="PF00646">
    <property type="entry name" value="F-box"/>
    <property type="match status" value="1"/>
</dbReference>
<keyword evidence="2" id="KW-1185">Reference proteome</keyword>
<dbReference type="AlphaFoldDB" id="A0A2A6BC67"/>
<accession>A0A2A6BC67</accession>
<sequence length="74" mass="8520">MLKSTRRSPSCGDRATDHISMLPDDCLTGIFSHLNHIDVDEMSVVSKRMLAATLEAERKRWRARECQKVLVHIR</sequence>
<dbReference type="PROSITE" id="PS50181">
    <property type="entry name" value="FBOX"/>
    <property type="match status" value="1"/>
</dbReference>
<dbReference type="InterPro" id="IPR001810">
    <property type="entry name" value="F-box_dom"/>
</dbReference>
<dbReference type="InterPro" id="IPR036047">
    <property type="entry name" value="F-box-like_dom_sf"/>
</dbReference>
<accession>A0A8R1UW88</accession>
<name>A0A2A6BC67_PRIPA</name>
<proteinExistence type="predicted"/>